<evidence type="ECO:0000256" key="2">
    <source>
        <dbReference type="ARBA" id="ARBA00022801"/>
    </source>
</evidence>
<evidence type="ECO:0000256" key="1">
    <source>
        <dbReference type="ARBA" id="ARBA00008891"/>
    </source>
</evidence>
<keyword evidence="4" id="KW-0732">Signal</keyword>
<keyword evidence="3" id="KW-0063">Aspartyl esterase</keyword>
<dbReference type="EMBL" id="CP051682">
    <property type="protein sequence ID" value="QJD94594.1"/>
    <property type="molecule type" value="Genomic_DNA"/>
</dbReference>
<evidence type="ECO:0000313" key="6">
    <source>
        <dbReference type="EMBL" id="QJD94594.1"/>
    </source>
</evidence>
<dbReference type="InterPro" id="IPR011050">
    <property type="entry name" value="Pectin_lyase_fold/virulence"/>
</dbReference>
<accession>A0A7L5DZ87</accession>
<dbReference type="Gene3D" id="2.160.20.10">
    <property type="entry name" value="Single-stranded right-handed beta-helix, Pectin lyase-like"/>
    <property type="match status" value="1"/>
</dbReference>
<reference evidence="6 7" key="1">
    <citation type="submission" date="2020-04" db="EMBL/GenBank/DDBJ databases">
        <title>Genome sequencing of novel species.</title>
        <authorList>
            <person name="Heo J."/>
            <person name="Kim S.-J."/>
            <person name="Kim J.-S."/>
            <person name="Hong S.-B."/>
            <person name="Kwon S.-W."/>
        </authorList>
    </citation>
    <scope>NUCLEOTIDE SEQUENCE [LARGE SCALE GENOMIC DNA]</scope>
    <source>
        <strain evidence="6 7">F39-2</strain>
    </source>
</reference>
<dbReference type="InterPro" id="IPR000070">
    <property type="entry name" value="Pectinesterase_cat"/>
</dbReference>
<dbReference type="Pfam" id="PF01095">
    <property type="entry name" value="Pectinesterase"/>
    <property type="match status" value="1"/>
</dbReference>
<evidence type="ECO:0000256" key="3">
    <source>
        <dbReference type="ARBA" id="ARBA00023085"/>
    </source>
</evidence>
<feature type="chain" id="PRO_5029736821" evidence="4">
    <location>
        <begin position="23"/>
        <end position="345"/>
    </location>
</feature>
<dbReference type="InterPro" id="IPR012334">
    <property type="entry name" value="Pectin_lyas_fold"/>
</dbReference>
<dbReference type="GO" id="GO:0030599">
    <property type="term" value="F:pectinesterase activity"/>
    <property type="evidence" value="ECO:0007669"/>
    <property type="project" value="InterPro"/>
</dbReference>
<dbReference type="PANTHER" id="PTHR31321:SF57">
    <property type="entry name" value="PECTINESTERASE 53-RELATED"/>
    <property type="match status" value="1"/>
</dbReference>
<dbReference type="KEGG" id="mrob:HH214_01250"/>
<feature type="domain" description="Pectinesterase catalytic" evidence="5">
    <location>
        <begin position="27"/>
        <end position="164"/>
    </location>
</feature>
<sequence length="345" mass="38369">MKRLFAIGINCLLALACCTGMAQSRPVIVDAAGKGDFKAIQEAINSLPDSSATNRTILVKKGTYPEKISITKSHIILKGEDEAHTVITFDMARDVWRCQNHADDWGVATLNLRGSDITLENLTIINGYGFHHVQDSTINCQSNTESTTTKVVRPDGHQMALRSFQTTRLRVIHCALRARGGDTVSPWNGASGLYYFKDCLMEGGVDFYCPRGWAYAENCQFVCHSLEAAIWHDGSKNKSQKTVLVNCTFTGDSRFKLGRYHLDSQFYLINCKFARNMANAPIYQAASSKGTQWGSRIYFENCHRDGGDYTWFKNNLATAPGAPVAANINALWAMDNQWNPERSGE</sequence>
<dbReference type="PANTHER" id="PTHR31321">
    <property type="entry name" value="ACYL-COA THIOESTER HYDROLASE YBHC-RELATED"/>
    <property type="match status" value="1"/>
</dbReference>
<gene>
    <name evidence="6" type="ORF">HH214_01250</name>
</gene>
<comment type="similarity">
    <text evidence="1">Belongs to the pectinesterase family.</text>
</comment>
<dbReference type="PROSITE" id="PS51257">
    <property type="entry name" value="PROKAR_LIPOPROTEIN"/>
    <property type="match status" value="1"/>
</dbReference>
<dbReference type="GO" id="GO:0009279">
    <property type="term" value="C:cell outer membrane"/>
    <property type="evidence" value="ECO:0007669"/>
    <property type="project" value="TreeGrafter"/>
</dbReference>
<evidence type="ECO:0000259" key="5">
    <source>
        <dbReference type="Pfam" id="PF01095"/>
    </source>
</evidence>
<keyword evidence="2" id="KW-0378">Hydrolase</keyword>
<dbReference type="GO" id="GO:0042545">
    <property type="term" value="P:cell wall modification"/>
    <property type="evidence" value="ECO:0007669"/>
    <property type="project" value="InterPro"/>
</dbReference>
<organism evidence="6 7">
    <name type="scientific">Mucilaginibacter robiniae</name>
    <dbReference type="NCBI Taxonomy" id="2728022"/>
    <lineage>
        <taxon>Bacteria</taxon>
        <taxon>Pseudomonadati</taxon>
        <taxon>Bacteroidota</taxon>
        <taxon>Sphingobacteriia</taxon>
        <taxon>Sphingobacteriales</taxon>
        <taxon>Sphingobacteriaceae</taxon>
        <taxon>Mucilaginibacter</taxon>
    </lineage>
</organism>
<protein>
    <submittedName>
        <fullName evidence="6">Pectinesterase</fullName>
    </submittedName>
</protein>
<dbReference type="Proteomes" id="UP000503278">
    <property type="component" value="Chromosome"/>
</dbReference>
<proteinExistence type="inferred from homology"/>
<dbReference type="SUPFAM" id="SSF51126">
    <property type="entry name" value="Pectin lyase-like"/>
    <property type="match status" value="1"/>
</dbReference>
<dbReference type="AlphaFoldDB" id="A0A7L5DZ87"/>
<evidence type="ECO:0000256" key="4">
    <source>
        <dbReference type="SAM" id="SignalP"/>
    </source>
</evidence>
<feature type="signal peptide" evidence="4">
    <location>
        <begin position="1"/>
        <end position="22"/>
    </location>
</feature>
<name>A0A7L5DZ87_9SPHI</name>
<dbReference type="RefSeq" id="WP_169605612.1">
    <property type="nucleotide sequence ID" value="NZ_CP051682.1"/>
</dbReference>
<keyword evidence="7" id="KW-1185">Reference proteome</keyword>
<evidence type="ECO:0000313" key="7">
    <source>
        <dbReference type="Proteomes" id="UP000503278"/>
    </source>
</evidence>